<dbReference type="NCBIfam" id="TIGR01396">
    <property type="entry name" value="FlgB"/>
    <property type="match status" value="1"/>
</dbReference>
<dbReference type="Pfam" id="PF00460">
    <property type="entry name" value="Flg_bb_rod"/>
    <property type="match status" value="1"/>
</dbReference>
<keyword evidence="8" id="KW-0282">Flagellum</keyword>
<sequence>MRELFGRHIQLTGKVMDLHLQRQNLVTGNIANLNTPGYKARSIEFEDKLQKALNQDGIGKMTRTSKAHLPSTFNPDGFSGDGLKSFKAREIYGQDSVDLDKEMATNAKNTMMYNALAMVIKKNFSGMGKVIMDGAK</sequence>
<dbReference type="EMBL" id="AP026709">
    <property type="protein sequence ID" value="BDQ36889.1"/>
    <property type="molecule type" value="Genomic_DNA"/>
</dbReference>
<dbReference type="InterPro" id="IPR001444">
    <property type="entry name" value="Flag_bb_rod_N"/>
</dbReference>
<protein>
    <recommendedName>
        <fullName evidence="3 6">Flagellar basal body rod protein FlgB</fullName>
    </recommendedName>
</protein>
<evidence type="ECO:0000256" key="1">
    <source>
        <dbReference type="ARBA" id="ARBA00004117"/>
    </source>
</evidence>
<reference evidence="8 9" key="1">
    <citation type="submission" date="2022-08" db="EMBL/GenBank/DDBJ databases">
        <title>Genome Sequence of the sulphate-reducing bacterium, Pseudodesulfovibrio sp. SYK.</title>
        <authorList>
            <person name="Kondo R."/>
            <person name="Kataoka T."/>
        </authorList>
    </citation>
    <scope>NUCLEOTIDE SEQUENCE [LARGE SCALE GENOMIC DNA]</scope>
    <source>
        <strain evidence="8 9">SYK</strain>
    </source>
</reference>
<feature type="domain" description="Flagellar basal body rod protein N-terminal" evidence="7">
    <location>
        <begin position="20"/>
        <end position="39"/>
    </location>
</feature>
<keyword evidence="8" id="KW-0969">Cilium</keyword>
<organism evidence="8 9">
    <name type="scientific">Pseudodesulfovibrio nedwellii</name>
    <dbReference type="NCBI Taxonomy" id="2973072"/>
    <lineage>
        <taxon>Bacteria</taxon>
        <taxon>Pseudomonadati</taxon>
        <taxon>Thermodesulfobacteriota</taxon>
        <taxon>Desulfovibrionia</taxon>
        <taxon>Desulfovibrionales</taxon>
        <taxon>Desulfovibrionaceae</taxon>
    </lineage>
</organism>
<keyword evidence="4 6" id="KW-0975">Bacterial flagellum</keyword>
<name>A0ABM8AZI7_9BACT</name>
<dbReference type="InterPro" id="IPR006300">
    <property type="entry name" value="FlgB"/>
</dbReference>
<dbReference type="RefSeq" id="WP_281762763.1">
    <property type="nucleotide sequence ID" value="NZ_AP026709.1"/>
</dbReference>
<keyword evidence="9" id="KW-1185">Reference proteome</keyword>
<evidence type="ECO:0000256" key="6">
    <source>
        <dbReference type="PIRNR" id="PIRNR002889"/>
    </source>
</evidence>
<accession>A0ABM8AZI7</accession>
<comment type="subcellular location">
    <subcellularLocation>
        <location evidence="1 6">Bacterial flagellum basal body</location>
    </subcellularLocation>
</comment>
<dbReference type="NCBIfam" id="NF009264">
    <property type="entry name" value="PRK12621.1"/>
    <property type="match status" value="1"/>
</dbReference>
<evidence type="ECO:0000313" key="8">
    <source>
        <dbReference type="EMBL" id="BDQ36889.1"/>
    </source>
</evidence>
<evidence type="ECO:0000256" key="5">
    <source>
        <dbReference type="ARBA" id="ARBA00024934"/>
    </source>
</evidence>
<proteinExistence type="inferred from homology"/>
<evidence type="ECO:0000313" key="9">
    <source>
        <dbReference type="Proteomes" id="UP001317742"/>
    </source>
</evidence>
<comment type="function">
    <text evidence="5 6">Structural component of flagellum, the bacterial motility apparatus. Part of the rod structure of flagellar basal body.</text>
</comment>
<dbReference type="PANTHER" id="PTHR30435">
    <property type="entry name" value="FLAGELLAR PROTEIN"/>
    <property type="match status" value="1"/>
</dbReference>
<comment type="similarity">
    <text evidence="2 6">Belongs to the flagella basal body rod proteins family.</text>
</comment>
<evidence type="ECO:0000256" key="2">
    <source>
        <dbReference type="ARBA" id="ARBA00009677"/>
    </source>
</evidence>
<gene>
    <name evidence="8" type="ORF">SYK_12490</name>
</gene>
<keyword evidence="8" id="KW-0966">Cell projection</keyword>
<evidence type="ECO:0000256" key="4">
    <source>
        <dbReference type="ARBA" id="ARBA00023143"/>
    </source>
</evidence>
<dbReference type="Proteomes" id="UP001317742">
    <property type="component" value="Chromosome"/>
</dbReference>
<dbReference type="PIRSF" id="PIRSF002889">
    <property type="entry name" value="Rod_FlgB"/>
    <property type="match status" value="1"/>
</dbReference>
<dbReference type="PANTHER" id="PTHR30435:SF12">
    <property type="entry name" value="FLAGELLAR BASAL BODY ROD PROTEIN FLGB"/>
    <property type="match status" value="1"/>
</dbReference>
<evidence type="ECO:0000259" key="7">
    <source>
        <dbReference type="Pfam" id="PF00460"/>
    </source>
</evidence>
<comment type="subunit">
    <text evidence="6">The basal body constitutes a major portion of the flagellar organelle and consists of a number of rings mounted on a central rod.</text>
</comment>
<evidence type="ECO:0000256" key="3">
    <source>
        <dbReference type="ARBA" id="ARBA00014376"/>
    </source>
</evidence>